<dbReference type="Gene3D" id="1.25.40.10">
    <property type="entry name" value="Tetratricopeptide repeat domain"/>
    <property type="match status" value="1"/>
</dbReference>
<dbReference type="SMART" id="SM00671">
    <property type="entry name" value="SEL1"/>
    <property type="match status" value="1"/>
</dbReference>
<protein>
    <submittedName>
        <fullName evidence="1">Uncharacterized protein</fullName>
    </submittedName>
</protein>
<keyword evidence="2" id="KW-1185">Reference proteome</keyword>
<dbReference type="InterPro" id="IPR006597">
    <property type="entry name" value="Sel1-like"/>
</dbReference>
<sequence length="117" mass="13284">MKFIKYKNQAHQIQTMKKNSIKNSEIITSPCSLHVQIKTLQNKDEKGEAESLYSLGIRYSKGNGVPIDKEKAFSLYLSAAELGNMNVQYSTAAGYFYGKGTEINKEKAFEFYLKSRI</sequence>
<gene>
    <name evidence="1" type="ORF">M9Y10_010196</name>
</gene>
<evidence type="ECO:0000313" key="2">
    <source>
        <dbReference type="Proteomes" id="UP001470230"/>
    </source>
</evidence>
<comment type="caution">
    <text evidence="1">The sequence shown here is derived from an EMBL/GenBank/DDBJ whole genome shotgun (WGS) entry which is preliminary data.</text>
</comment>
<proteinExistence type="predicted"/>
<dbReference type="EMBL" id="JAPFFF010000015">
    <property type="protein sequence ID" value="KAK8867219.1"/>
    <property type="molecule type" value="Genomic_DNA"/>
</dbReference>
<organism evidence="1 2">
    <name type="scientific">Tritrichomonas musculus</name>
    <dbReference type="NCBI Taxonomy" id="1915356"/>
    <lineage>
        <taxon>Eukaryota</taxon>
        <taxon>Metamonada</taxon>
        <taxon>Parabasalia</taxon>
        <taxon>Tritrichomonadida</taxon>
        <taxon>Tritrichomonadidae</taxon>
        <taxon>Tritrichomonas</taxon>
    </lineage>
</organism>
<dbReference type="SUPFAM" id="SSF81901">
    <property type="entry name" value="HCP-like"/>
    <property type="match status" value="1"/>
</dbReference>
<dbReference type="Pfam" id="PF08238">
    <property type="entry name" value="Sel1"/>
    <property type="match status" value="2"/>
</dbReference>
<dbReference type="InterPro" id="IPR011990">
    <property type="entry name" value="TPR-like_helical_dom_sf"/>
</dbReference>
<dbReference type="Proteomes" id="UP001470230">
    <property type="component" value="Unassembled WGS sequence"/>
</dbReference>
<accession>A0ABR2IRL3</accession>
<name>A0ABR2IRL3_9EUKA</name>
<evidence type="ECO:0000313" key="1">
    <source>
        <dbReference type="EMBL" id="KAK8867219.1"/>
    </source>
</evidence>
<reference evidence="1 2" key="1">
    <citation type="submission" date="2024-04" db="EMBL/GenBank/DDBJ databases">
        <title>Tritrichomonas musculus Genome.</title>
        <authorList>
            <person name="Alves-Ferreira E."/>
            <person name="Grigg M."/>
            <person name="Lorenzi H."/>
            <person name="Galac M."/>
        </authorList>
    </citation>
    <scope>NUCLEOTIDE SEQUENCE [LARGE SCALE GENOMIC DNA]</scope>
    <source>
        <strain evidence="1 2">EAF2021</strain>
    </source>
</reference>